<dbReference type="OrthoDB" id="5700441at2"/>
<dbReference type="InterPro" id="IPR025324">
    <property type="entry name" value="DUF4230"/>
</dbReference>
<evidence type="ECO:0008006" key="4">
    <source>
        <dbReference type="Google" id="ProtNLM"/>
    </source>
</evidence>
<reference evidence="2 3" key="1">
    <citation type="submission" date="2016-09" db="EMBL/GenBank/DDBJ databases">
        <authorList>
            <person name="Capua I."/>
            <person name="De Benedictis P."/>
            <person name="Joannis T."/>
            <person name="Lombin L.H."/>
            <person name="Cattoli G."/>
        </authorList>
    </citation>
    <scope>NUCLEOTIDE SEQUENCE [LARGE SCALE GENOMIC DNA]</scope>
    <source>
        <strain evidence="2 3">NRS-1</strain>
    </source>
</reference>
<dbReference type="AlphaFoldDB" id="A0A1E5UD53"/>
<proteinExistence type="predicted"/>
<dbReference type="Proteomes" id="UP000095601">
    <property type="component" value="Unassembled WGS sequence"/>
</dbReference>
<organism evidence="2 3">
    <name type="scientific">Cloacibacterium normanense</name>
    <dbReference type="NCBI Taxonomy" id="237258"/>
    <lineage>
        <taxon>Bacteria</taxon>
        <taxon>Pseudomonadati</taxon>
        <taxon>Bacteroidota</taxon>
        <taxon>Flavobacteriia</taxon>
        <taxon>Flavobacteriales</taxon>
        <taxon>Weeksellaceae</taxon>
    </lineage>
</organism>
<dbReference type="STRING" id="237258.SAMN04489756_10746"/>
<dbReference type="KEGG" id="cnr:EB819_05670"/>
<evidence type="ECO:0000256" key="1">
    <source>
        <dbReference type="SAM" id="Phobius"/>
    </source>
</evidence>
<dbReference type="PATRIC" id="fig|237258.4.peg.242"/>
<dbReference type="EMBL" id="MKGI01000071">
    <property type="protein sequence ID" value="OEL10849.1"/>
    <property type="molecule type" value="Genomic_DNA"/>
</dbReference>
<keyword evidence="3" id="KW-1185">Reference proteome</keyword>
<comment type="caution">
    <text evidence="2">The sequence shown here is derived from an EMBL/GenBank/DDBJ whole genome shotgun (WGS) entry which is preliminary data.</text>
</comment>
<sequence length="203" mass="23470">MNYIKQIIGFTLGVILTLLLVYFFRNIGKNDDQVSTDYYVLTNQISKMNKMVVIEQDFSNLQKTKITNQLFGIKGLPSSEKEIVIFTKAKAQVTYDLKKMKIEVDSTDKKLIIKEIPNADIKIFTDAEITSLDDSFFDRFSEEDFKRITNNARKNAEKTVDQTKLRNEGRKQLLQNLNDIFVLAKALKYEVVDDTNTFDLSKL</sequence>
<keyword evidence="1" id="KW-1133">Transmembrane helix</keyword>
<name>A0A1E5UD53_9FLAO</name>
<accession>A0A1E5UD53</accession>
<dbReference type="RefSeq" id="WP_069799184.1">
    <property type="nucleotide sequence ID" value="NZ_CP034157.1"/>
</dbReference>
<evidence type="ECO:0000313" key="3">
    <source>
        <dbReference type="Proteomes" id="UP000095601"/>
    </source>
</evidence>
<protein>
    <recommendedName>
        <fullName evidence="4">DUF4230 domain-containing protein</fullName>
    </recommendedName>
</protein>
<keyword evidence="1" id="KW-0812">Transmembrane</keyword>
<feature type="transmembrane region" description="Helical" evidence="1">
    <location>
        <begin position="7"/>
        <end position="24"/>
    </location>
</feature>
<evidence type="ECO:0000313" key="2">
    <source>
        <dbReference type="EMBL" id="OEL10849.1"/>
    </source>
</evidence>
<dbReference type="Pfam" id="PF14014">
    <property type="entry name" value="DUF4230"/>
    <property type="match status" value="1"/>
</dbReference>
<keyword evidence="1" id="KW-0472">Membrane</keyword>
<gene>
    <name evidence="2" type="ORF">BHF72_0044</name>
</gene>